<reference evidence="1 2" key="1">
    <citation type="journal article" date="2014" name="Nat. Genet.">
        <title>Genome sequence of the hot pepper provides insights into the evolution of pungency in Capsicum species.</title>
        <authorList>
            <person name="Kim S."/>
            <person name="Park M."/>
            <person name="Yeom S.I."/>
            <person name="Kim Y.M."/>
            <person name="Lee J.M."/>
            <person name="Lee H.A."/>
            <person name="Seo E."/>
            <person name="Choi J."/>
            <person name="Cheong K."/>
            <person name="Kim K.T."/>
            <person name="Jung K."/>
            <person name="Lee G.W."/>
            <person name="Oh S.K."/>
            <person name="Bae C."/>
            <person name="Kim S.B."/>
            <person name="Lee H.Y."/>
            <person name="Kim S.Y."/>
            <person name="Kim M.S."/>
            <person name="Kang B.C."/>
            <person name="Jo Y.D."/>
            <person name="Yang H.B."/>
            <person name="Jeong H.J."/>
            <person name="Kang W.H."/>
            <person name="Kwon J.K."/>
            <person name="Shin C."/>
            <person name="Lim J.Y."/>
            <person name="Park J.H."/>
            <person name="Huh J.H."/>
            <person name="Kim J.S."/>
            <person name="Kim B.D."/>
            <person name="Cohen O."/>
            <person name="Paran I."/>
            <person name="Suh M.C."/>
            <person name="Lee S.B."/>
            <person name="Kim Y.K."/>
            <person name="Shin Y."/>
            <person name="Noh S.J."/>
            <person name="Park J."/>
            <person name="Seo Y.S."/>
            <person name="Kwon S.Y."/>
            <person name="Kim H.A."/>
            <person name="Park J.M."/>
            <person name="Kim H.J."/>
            <person name="Choi S.B."/>
            <person name="Bosland P.W."/>
            <person name="Reeves G."/>
            <person name="Jo S.H."/>
            <person name="Lee B.W."/>
            <person name="Cho H.T."/>
            <person name="Choi H.S."/>
            <person name="Lee M.S."/>
            <person name="Yu Y."/>
            <person name="Do Choi Y."/>
            <person name="Park B.S."/>
            <person name="van Deynze A."/>
            <person name="Ashrafi H."/>
            <person name="Hill T."/>
            <person name="Kim W.T."/>
            <person name="Pai H.S."/>
            <person name="Ahn H.K."/>
            <person name="Yeam I."/>
            <person name="Giovannoni J.J."/>
            <person name="Rose J.K."/>
            <person name="Sorensen I."/>
            <person name="Lee S.J."/>
            <person name="Kim R.W."/>
            <person name="Choi I.Y."/>
            <person name="Choi B.S."/>
            <person name="Lim J.S."/>
            <person name="Lee Y.H."/>
            <person name="Choi D."/>
        </authorList>
    </citation>
    <scope>NUCLEOTIDE SEQUENCE [LARGE SCALE GENOMIC DNA]</scope>
    <source>
        <strain evidence="2">cv. CM334</strain>
    </source>
</reference>
<gene>
    <name evidence="1" type="ORF">T459_09699</name>
</gene>
<reference evidence="1 2" key="2">
    <citation type="journal article" date="2017" name="Genome Biol.">
        <title>New reference genome sequences of hot pepper reveal the massive evolution of plant disease-resistance genes by retroduplication.</title>
        <authorList>
            <person name="Kim S."/>
            <person name="Park J."/>
            <person name="Yeom S.I."/>
            <person name="Kim Y.M."/>
            <person name="Seo E."/>
            <person name="Kim K.T."/>
            <person name="Kim M.S."/>
            <person name="Lee J.M."/>
            <person name="Cheong K."/>
            <person name="Shin H.S."/>
            <person name="Kim S.B."/>
            <person name="Han K."/>
            <person name="Lee J."/>
            <person name="Park M."/>
            <person name="Lee H.A."/>
            <person name="Lee H.Y."/>
            <person name="Lee Y."/>
            <person name="Oh S."/>
            <person name="Lee J.H."/>
            <person name="Choi E."/>
            <person name="Choi E."/>
            <person name="Lee S.E."/>
            <person name="Jeon J."/>
            <person name="Kim H."/>
            <person name="Choi G."/>
            <person name="Song H."/>
            <person name="Lee J."/>
            <person name="Lee S.C."/>
            <person name="Kwon J.K."/>
            <person name="Lee H.Y."/>
            <person name="Koo N."/>
            <person name="Hong Y."/>
            <person name="Kim R.W."/>
            <person name="Kang W.H."/>
            <person name="Huh J.H."/>
            <person name="Kang B.C."/>
            <person name="Yang T.J."/>
            <person name="Lee Y.H."/>
            <person name="Bennetzen J.L."/>
            <person name="Choi D."/>
        </authorList>
    </citation>
    <scope>NUCLEOTIDE SEQUENCE [LARGE SCALE GENOMIC DNA]</scope>
    <source>
        <strain evidence="2">cv. CM334</strain>
    </source>
</reference>
<organism evidence="1 2">
    <name type="scientific">Capsicum annuum</name>
    <name type="common">Capsicum pepper</name>
    <dbReference type="NCBI Taxonomy" id="4072"/>
    <lineage>
        <taxon>Eukaryota</taxon>
        <taxon>Viridiplantae</taxon>
        <taxon>Streptophyta</taxon>
        <taxon>Embryophyta</taxon>
        <taxon>Tracheophyta</taxon>
        <taxon>Spermatophyta</taxon>
        <taxon>Magnoliopsida</taxon>
        <taxon>eudicotyledons</taxon>
        <taxon>Gunneridae</taxon>
        <taxon>Pentapetalae</taxon>
        <taxon>asterids</taxon>
        <taxon>lamiids</taxon>
        <taxon>Solanales</taxon>
        <taxon>Solanaceae</taxon>
        <taxon>Solanoideae</taxon>
        <taxon>Capsiceae</taxon>
        <taxon>Capsicum</taxon>
    </lineage>
</organism>
<proteinExistence type="predicted"/>
<evidence type="ECO:0000313" key="2">
    <source>
        <dbReference type="Proteomes" id="UP000222542"/>
    </source>
</evidence>
<protein>
    <submittedName>
        <fullName evidence="1">Uncharacterized protein</fullName>
    </submittedName>
</protein>
<accession>A0A2G3A024</accession>
<dbReference type="Proteomes" id="UP000222542">
    <property type="component" value="Unassembled WGS sequence"/>
</dbReference>
<dbReference type="Gramene" id="PHT87593">
    <property type="protein sequence ID" value="PHT87593"/>
    <property type="gene ID" value="T459_09699"/>
</dbReference>
<dbReference type="EMBL" id="AYRZ02000003">
    <property type="protein sequence ID" value="PHT87593.1"/>
    <property type="molecule type" value="Genomic_DNA"/>
</dbReference>
<sequence>MLKMLRDSSLWSNDVYMDASGCLWPGDVKSWSEDLLEFKLTIFCRALRVSDRICTNIVNAAGGGSSKKFLWHNACNYKL</sequence>
<comment type="caution">
    <text evidence="1">The sequence shown here is derived from an EMBL/GenBank/DDBJ whole genome shotgun (WGS) entry which is preliminary data.</text>
</comment>
<evidence type="ECO:0000313" key="1">
    <source>
        <dbReference type="EMBL" id="PHT87593.1"/>
    </source>
</evidence>
<dbReference type="AlphaFoldDB" id="A0A2G3A024"/>
<keyword evidence="2" id="KW-1185">Reference proteome</keyword>
<name>A0A2G3A024_CAPAN</name>